<sequence>MRSCRSSSLSAATASAMVAVVTVAVVMLQCSMADAFVQHSQPSFVSSSIQQRSAAFPALKASPNDNDENSDSTKAADMNGVEEYKNVATKVLSNFMQEEDSEEAIEDPLDQIDWNNTPKIPPTTTLATLAQALDYELTQREWFVTGDVNPAYFADTFEFQDPDVQLKGIEAYARGVRKLFNQKTARAEIIETVVNADGGITCTWRLSGDINIGFNGLPIKPYICYTDFTVDTETSLITQQEDRFDIPQWDILLSSLFPFLIGTVTSEPAPPVAKRGGLVMPRLGGGKNSMRVLQTLFGK</sequence>
<dbReference type="PANTHER" id="PTHR34123:SF1">
    <property type="entry name" value="OS04G0578200 PROTEIN"/>
    <property type="match status" value="1"/>
</dbReference>
<accession>A0A7R9ZLF1</accession>
<dbReference type="AlphaFoldDB" id="A0A7R9ZLF1"/>
<protein>
    <submittedName>
        <fullName evidence="1">Uncharacterized protein</fullName>
    </submittedName>
</protein>
<dbReference type="EMBL" id="HBEF01009352">
    <property type="protein sequence ID" value="CAD8333778.1"/>
    <property type="molecule type" value="Transcribed_RNA"/>
</dbReference>
<gene>
    <name evidence="1" type="ORF">CAUS1442_LOCUS5883</name>
</gene>
<reference evidence="1" key="1">
    <citation type="submission" date="2021-01" db="EMBL/GenBank/DDBJ databases">
        <authorList>
            <person name="Corre E."/>
            <person name="Pelletier E."/>
            <person name="Niang G."/>
            <person name="Scheremetjew M."/>
            <person name="Finn R."/>
            <person name="Kale V."/>
            <person name="Holt S."/>
            <person name="Cochrane G."/>
            <person name="Meng A."/>
            <person name="Brown T."/>
            <person name="Cohen L."/>
        </authorList>
    </citation>
    <scope>NUCLEOTIDE SEQUENCE</scope>
    <source>
        <strain evidence="1">CCMP3328</strain>
    </source>
</reference>
<name>A0A7R9ZLF1_9STRA</name>
<proteinExistence type="predicted"/>
<organism evidence="1">
    <name type="scientific">Craspedostauros australis</name>
    <dbReference type="NCBI Taxonomy" id="1486917"/>
    <lineage>
        <taxon>Eukaryota</taxon>
        <taxon>Sar</taxon>
        <taxon>Stramenopiles</taxon>
        <taxon>Ochrophyta</taxon>
        <taxon>Bacillariophyta</taxon>
        <taxon>Bacillariophyceae</taxon>
        <taxon>Bacillariophycidae</taxon>
        <taxon>Naviculales</taxon>
        <taxon>Naviculaceae</taxon>
        <taxon>Craspedostauros</taxon>
    </lineage>
</organism>
<evidence type="ECO:0000313" key="1">
    <source>
        <dbReference type="EMBL" id="CAD8333778.1"/>
    </source>
</evidence>
<dbReference type="PANTHER" id="PTHR34123">
    <property type="entry name" value="OS04G0578200 PROTEIN"/>
    <property type="match status" value="1"/>
</dbReference>